<name>A0A9D1HTG0_9FIRM</name>
<reference evidence="2" key="1">
    <citation type="submission" date="2020-10" db="EMBL/GenBank/DDBJ databases">
        <authorList>
            <person name="Gilroy R."/>
        </authorList>
    </citation>
    <scope>NUCLEOTIDE SEQUENCE</scope>
    <source>
        <strain evidence="2">1063</strain>
    </source>
</reference>
<reference evidence="2" key="2">
    <citation type="journal article" date="2021" name="PeerJ">
        <title>Extensive microbial diversity within the chicken gut microbiome revealed by metagenomics and culture.</title>
        <authorList>
            <person name="Gilroy R."/>
            <person name="Ravi A."/>
            <person name="Getino M."/>
            <person name="Pursley I."/>
            <person name="Horton D.L."/>
            <person name="Alikhan N.F."/>
            <person name="Baker D."/>
            <person name="Gharbi K."/>
            <person name="Hall N."/>
            <person name="Watson M."/>
            <person name="Adriaenssens E.M."/>
            <person name="Foster-Nyarko E."/>
            <person name="Jarju S."/>
            <person name="Secka A."/>
            <person name="Antonio M."/>
            <person name="Oren A."/>
            <person name="Chaudhuri R.R."/>
            <person name="La Ragione R."/>
            <person name="Hildebrand F."/>
            <person name="Pallen M.J."/>
        </authorList>
    </citation>
    <scope>NUCLEOTIDE SEQUENCE</scope>
    <source>
        <strain evidence="2">1063</strain>
    </source>
</reference>
<dbReference type="EMBL" id="DVMN01000102">
    <property type="protein sequence ID" value="HIU21702.1"/>
    <property type="molecule type" value="Genomic_DNA"/>
</dbReference>
<evidence type="ECO:0000313" key="3">
    <source>
        <dbReference type="Proteomes" id="UP000824088"/>
    </source>
</evidence>
<feature type="chain" id="PRO_5038371168" description="DUF4595 domain-containing protein" evidence="1">
    <location>
        <begin position="24"/>
        <end position="247"/>
    </location>
</feature>
<evidence type="ECO:0000256" key="1">
    <source>
        <dbReference type="SAM" id="SignalP"/>
    </source>
</evidence>
<gene>
    <name evidence="2" type="ORF">IAD51_05690</name>
</gene>
<accession>A0A9D1HTG0</accession>
<organism evidence="2 3">
    <name type="scientific">Candidatus Limadaptatus stercorigallinarum</name>
    <dbReference type="NCBI Taxonomy" id="2840845"/>
    <lineage>
        <taxon>Bacteria</taxon>
        <taxon>Bacillati</taxon>
        <taxon>Bacillota</taxon>
        <taxon>Clostridia</taxon>
        <taxon>Eubacteriales</taxon>
        <taxon>Candidatus Limadaptatus</taxon>
    </lineage>
</organism>
<dbReference type="Proteomes" id="UP000824088">
    <property type="component" value="Unassembled WGS sequence"/>
</dbReference>
<evidence type="ECO:0000313" key="2">
    <source>
        <dbReference type="EMBL" id="HIU21702.1"/>
    </source>
</evidence>
<evidence type="ECO:0008006" key="4">
    <source>
        <dbReference type="Google" id="ProtNLM"/>
    </source>
</evidence>
<protein>
    <recommendedName>
        <fullName evidence="4">DUF4595 domain-containing protein</fullName>
    </recommendedName>
</protein>
<comment type="caution">
    <text evidence="2">The sequence shown here is derived from an EMBL/GenBank/DDBJ whole genome shotgun (WGS) entry which is preliminary data.</text>
</comment>
<sequence>MRKALYVLLTAALVVSFAFILVACDKDTTETFEMTSDDIAQLRTMVSSTRNSTSFTAEVNTETETSGGTVRTTKTVTIYSNGALQAEITTTAADGSVTREVIYANSSNYAHAVYENGASAPSESTFDAYSQLDGNLTYSAVLSQIGHAETITLLDNVISASSSYIISEQTGTRYLSDGNLTRTVYSLSYDNERGSTGTISVTAANDAITQLELNSGDTHTTVAYSYGTGEERLTINRADWFAEHPAP</sequence>
<proteinExistence type="predicted"/>
<feature type="signal peptide" evidence="1">
    <location>
        <begin position="1"/>
        <end position="23"/>
    </location>
</feature>
<dbReference type="PROSITE" id="PS51257">
    <property type="entry name" value="PROKAR_LIPOPROTEIN"/>
    <property type="match status" value="1"/>
</dbReference>
<keyword evidence="1" id="KW-0732">Signal</keyword>
<dbReference type="AlphaFoldDB" id="A0A9D1HTG0"/>